<evidence type="ECO:0008006" key="3">
    <source>
        <dbReference type="Google" id="ProtNLM"/>
    </source>
</evidence>
<reference evidence="2" key="1">
    <citation type="journal article" date="2013" name="Nat. Genet.">
        <title>The Capsella rubella genome and the genomic consequences of rapid mating system evolution.</title>
        <authorList>
            <person name="Slotte T."/>
            <person name="Hazzouri K.M."/>
            <person name="Agren J.A."/>
            <person name="Koenig D."/>
            <person name="Maumus F."/>
            <person name="Guo Y.L."/>
            <person name="Steige K."/>
            <person name="Platts A.E."/>
            <person name="Escobar J.S."/>
            <person name="Newman L.K."/>
            <person name="Wang W."/>
            <person name="Mandakova T."/>
            <person name="Vello E."/>
            <person name="Smith L.M."/>
            <person name="Henz S.R."/>
            <person name="Steffen J."/>
            <person name="Takuno S."/>
            <person name="Brandvain Y."/>
            <person name="Coop G."/>
            <person name="Andolfatto P."/>
            <person name="Hu T.T."/>
            <person name="Blanchette M."/>
            <person name="Clark R.M."/>
            <person name="Quesneville H."/>
            <person name="Nordborg M."/>
            <person name="Gaut B.S."/>
            <person name="Lysak M.A."/>
            <person name="Jenkins J."/>
            <person name="Grimwood J."/>
            <person name="Chapman J."/>
            <person name="Prochnik S."/>
            <person name="Shu S."/>
            <person name="Rokhsar D."/>
            <person name="Schmutz J."/>
            <person name="Weigel D."/>
            <person name="Wright S.I."/>
        </authorList>
    </citation>
    <scope>NUCLEOTIDE SEQUENCE [LARGE SCALE GENOMIC DNA]</scope>
    <source>
        <strain evidence="2">cv. Monte Gargano</strain>
    </source>
</reference>
<dbReference type="PANTHER" id="PTHR47481">
    <property type="match status" value="1"/>
</dbReference>
<dbReference type="eggNOG" id="KOG0017">
    <property type="taxonomic scope" value="Eukaryota"/>
</dbReference>
<sequence length="132" mass="14720">MFNITKLNANNLITWRLQIRALLEAHELHCFISDDDKTPPATADSATAKDQPNPAFQTLYRTYGKPSRGHVKQVRQQLKQSTKGSKTINEYMPGIIDKSNQLALLGAPLDHENLLHFITESLGEDLGPIAVI</sequence>
<keyword evidence="2" id="KW-1185">Reference proteome</keyword>
<gene>
    <name evidence="1" type="ORF">CARUB_v10016514mg</name>
</gene>
<proteinExistence type="predicted"/>
<organism evidence="1 2">
    <name type="scientific">Capsella rubella</name>
    <dbReference type="NCBI Taxonomy" id="81985"/>
    <lineage>
        <taxon>Eukaryota</taxon>
        <taxon>Viridiplantae</taxon>
        <taxon>Streptophyta</taxon>
        <taxon>Embryophyta</taxon>
        <taxon>Tracheophyta</taxon>
        <taxon>Spermatophyta</taxon>
        <taxon>Magnoliopsida</taxon>
        <taxon>eudicotyledons</taxon>
        <taxon>Gunneridae</taxon>
        <taxon>Pentapetalae</taxon>
        <taxon>rosids</taxon>
        <taxon>malvids</taxon>
        <taxon>Brassicales</taxon>
        <taxon>Brassicaceae</taxon>
        <taxon>Camelineae</taxon>
        <taxon>Capsella</taxon>
    </lineage>
</organism>
<name>R0ETG1_9BRAS</name>
<dbReference type="AlphaFoldDB" id="R0ETG1"/>
<evidence type="ECO:0000313" key="1">
    <source>
        <dbReference type="EMBL" id="EOA12362.1"/>
    </source>
</evidence>
<dbReference type="Proteomes" id="UP000029121">
    <property type="component" value="Unassembled WGS sequence"/>
</dbReference>
<protein>
    <recommendedName>
        <fullName evidence="3">Retrotransposon Copia-like N-terminal domain-containing protein</fullName>
    </recommendedName>
</protein>
<dbReference type="PANTHER" id="PTHR47481:SF14">
    <property type="entry name" value="RETROTRANSPOSON COPIA-LIKE N-TERMINAL DOMAIN-CONTAINING PROTEIN"/>
    <property type="match status" value="1"/>
</dbReference>
<accession>R0ETG1</accession>
<evidence type="ECO:0000313" key="2">
    <source>
        <dbReference type="Proteomes" id="UP000029121"/>
    </source>
</evidence>
<dbReference type="EMBL" id="KB870813">
    <property type="protein sequence ID" value="EOA12362.1"/>
    <property type="molecule type" value="Genomic_DNA"/>
</dbReference>